<proteinExistence type="predicted"/>
<evidence type="ECO:0000313" key="2">
    <source>
        <dbReference type="Proteomes" id="UP000191418"/>
    </source>
</evidence>
<dbReference type="EMBL" id="MTSM01000061">
    <property type="protein sequence ID" value="OPX54071.1"/>
    <property type="molecule type" value="Genomic_DNA"/>
</dbReference>
<name>A0A1V4T0F4_9GAMM</name>
<dbReference type="Proteomes" id="UP000191418">
    <property type="component" value="Unassembled WGS sequence"/>
</dbReference>
<keyword evidence="2" id="KW-1185">Reference proteome</keyword>
<protein>
    <submittedName>
        <fullName evidence="1">Uncharacterized protein</fullName>
    </submittedName>
</protein>
<gene>
    <name evidence="1" type="ORF">BTE48_16160</name>
</gene>
<organism evidence="1 2">
    <name type="scientific">Oceanospirillum multiglobuliferum</name>
    <dbReference type="NCBI Taxonomy" id="64969"/>
    <lineage>
        <taxon>Bacteria</taxon>
        <taxon>Pseudomonadati</taxon>
        <taxon>Pseudomonadota</taxon>
        <taxon>Gammaproteobacteria</taxon>
        <taxon>Oceanospirillales</taxon>
        <taxon>Oceanospirillaceae</taxon>
        <taxon>Oceanospirillum</taxon>
    </lineage>
</organism>
<reference evidence="1 2" key="1">
    <citation type="submission" date="2017-01" db="EMBL/GenBank/DDBJ databases">
        <title>Genome Sequencing of a Marine Spirillum, Oceanospirillum multiglobuliferum ATCC 33336, from Japan.</title>
        <authorList>
            <person name="Carney J.G."/>
            <person name="Trachtenberg A.M."/>
            <person name="Rheaume B.A."/>
            <person name="Linnane J.D."/>
            <person name="Pitts N.L."/>
            <person name="Mykles D.L."/>
            <person name="Maclea K.S."/>
        </authorList>
    </citation>
    <scope>NUCLEOTIDE SEQUENCE [LARGE SCALE GENOMIC DNA]</scope>
    <source>
        <strain evidence="1 2">ATCC 33336</strain>
    </source>
</reference>
<comment type="caution">
    <text evidence="1">The sequence shown here is derived from an EMBL/GenBank/DDBJ whole genome shotgun (WGS) entry which is preliminary data.</text>
</comment>
<evidence type="ECO:0000313" key="1">
    <source>
        <dbReference type="EMBL" id="OPX54071.1"/>
    </source>
</evidence>
<accession>A0A1V4T0F4</accession>
<dbReference type="AlphaFoldDB" id="A0A1V4T0F4"/>
<sequence>MVLWENKQDRQALIQTNQKAERENIQINKIRNEKGDITIDNEEIQRIIRSYFKNLNSIKLENLKEMDIFLDGYHIPKLKQDQINNLNRPLTLRK</sequence>